<evidence type="ECO:0000313" key="3">
    <source>
        <dbReference type="Proteomes" id="UP000017981"/>
    </source>
</evidence>
<reference evidence="2 3" key="1">
    <citation type="submission" date="2013-01" db="EMBL/GenBank/DDBJ databases">
        <authorList>
            <person name="Bench S."/>
        </authorList>
    </citation>
    <scope>NUCLEOTIDE SEQUENCE [LARGE SCALE GENOMIC DNA]</scope>
    <source>
        <strain evidence="2 3">WH 0005</strain>
    </source>
</reference>
<dbReference type="EMBL" id="CAQL01001017">
    <property type="protein sequence ID" value="CCQ58437.1"/>
    <property type="molecule type" value="Genomic_DNA"/>
</dbReference>
<gene>
    <name evidence="2" type="ORF">CWATWH0005_5644</name>
</gene>
<name>T2J072_CROWT</name>
<sequence length="317" mass="32853">MKKSAFIAVASLLAAPSISLGADFAPPNTYTGGLSDNAFSLNSGGISATFVDPDNSGCNYTGSFAGGTFLPTATCNGDEFFHIDYSPTQAVPGSSSLGNTISSDFSSNPPNFQYGADVRSGSQATFTYGDITTANGVVSDFYSTNIVTPSAAIGLDVSLGAFTDPADNDELASVPMELFIDLDPNGTGGAPLPGPNNFADLLYITAVSESSIVSVTDEFSFTNTFFGMAGQAQRNGNGFGAITGDVDFLYNWQGIQSFQFAFGADEFFQRTIRDGDTLATTGSLDISMTPKTPEPTSIIGLISVLGAGALANKKKQQ</sequence>
<protein>
    <recommendedName>
        <fullName evidence="4">PEP-CTERM protein-sorting domain-containing protein</fullName>
    </recommendedName>
</protein>
<dbReference type="Proteomes" id="UP000017981">
    <property type="component" value="Unassembled WGS sequence"/>
</dbReference>
<organism evidence="2 3">
    <name type="scientific">Crocosphaera watsonii WH 0005</name>
    <dbReference type="NCBI Taxonomy" id="423472"/>
    <lineage>
        <taxon>Bacteria</taxon>
        <taxon>Bacillati</taxon>
        <taxon>Cyanobacteriota</taxon>
        <taxon>Cyanophyceae</taxon>
        <taxon>Oscillatoriophycideae</taxon>
        <taxon>Chroococcales</taxon>
        <taxon>Aphanothecaceae</taxon>
        <taxon>Crocosphaera</taxon>
    </lineage>
</organism>
<evidence type="ECO:0008006" key="4">
    <source>
        <dbReference type="Google" id="ProtNLM"/>
    </source>
</evidence>
<keyword evidence="1" id="KW-0732">Signal</keyword>
<dbReference type="RefSeq" id="WP_021833873.1">
    <property type="nucleotide sequence ID" value="NZ_CAQL01001017.1"/>
</dbReference>
<dbReference type="AlphaFoldDB" id="T2J072"/>
<dbReference type="NCBIfam" id="TIGR02595">
    <property type="entry name" value="PEP_CTERM"/>
    <property type="match status" value="1"/>
</dbReference>
<comment type="caution">
    <text evidence="2">The sequence shown here is derived from an EMBL/GenBank/DDBJ whole genome shotgun (WGS) entry which is preliminary data.</text>
</comment>
<evidence type="ECO:0000313" key="2">
    <source>
        <dbReference type="EMBL" id="CCQ58437.1"/>
    </source>
</evidence>
<feature type="chain" id="PRO_5004590277" description="PEP-CTERM protein-sorting domain-containing protein" evidence="1">
    <location>
        <begin position="22"/>
        <end position="317"/>
    </location>
</feature>
<accession>T2J072</accession>
<evidence type="ECO:0000256" key="1">
    <source>
        <dbReference type="SAM" id="SignalP"/>
    </source>
</evidence>
<proteinExistence type="predicted"/>
<feature type="signal peptide" evidence="1">
    <location>
        <begin position="1"/>
        <end position="21"/>
    </location>
</feature>
<reference evidence="2 3" key="2">
    <citation type="submission" date="2013-09" db="EMBL/GenBank/DDBJ databases">
        <title>Whole genome comparison of six Crocosphaera watsonii strains with differing phenotypes.</title>
        <authorList>
            <person name="Bench S.R."/>
            <person name="Heller P."/>
            <person name="Frank I."/>
            <person name="Arciniega M."/>
            <person name="Shilova I.N."/>
            <person name="Zehr J.P."/>
        </authorList>
    </citation>
    <scope>NUCLEOTIDE SEQUENCE [LARGE SCALE GENOMIC DNA]</scope>
    <source>
        <strain evidence="2 3">WH 0005</strain>
    </source>
</reference>
<dbReference type="InterPro" id="IPR013424">
    <property type="entry name" value="Ice-binding_C"/>
</dbReference>